<reference evidence="1 2" key="1">
    <citation type="submission" date="2017-12" db="EMBL/GenBank/DDBJ databases">
        <title>Comparative genomics yields insights into virulence evolution of Verticillium dahliae.</title>
        <authorList>
            <person name="Fan R."/>
            <person name="Armitage A.D."/>
            <person name="Cascant-Lopez E."/>
            <person name="Sobczyk M."/>
            <person name="Cockerton H.M."/>
            <person name="Harrison R.J."/>
        </authorList>
    </citation>
    <scope>NUCLEOTIDE SEQUENCE [LARGE SCALE GENOMIC DNA]</scope>
    <source>
        <strain evidence="1 2">12008</strain>
    </source>
</reference>
<protein>
    <submittedName>
        <fullName evidence="1">Uncharacterized protein</fullName>
    </submittedName>
</protein>
<evidence type="ECO:0000313" key="1">
    <source>
        <dbReference type="EMBL" id="PNH35194.1"/>
    </source>
</evidence>
<comment type="caution">
    <text evidence="1">The sequence shown here is derived from an EMBL/GenBank/DDBJ whole genome shotgun (WGS) entry which is preliminary data.</text>
</comment>
<dbReference type="AlphaFoldDB" id="A0AA44WPJ7"/>
<organism evidence="1 2">
    <name type="scientific">Verticillium dahliae</name>
    <name type="common">Verticillium wilt</name>
    <dbReference type="NCBI Taxonomy" id="27337"/>
    <lineage>
        <taxon>Eukaryota</taxon>
        <taxon>Fungi</taxon>
        <taxon>Dikarya</taxon>
        <taxon>Ascomycota</taxon>
        <taxon>Pezizomycotina</taxon>
        <taxon>Sordariomycetes</taxon>
        <taxon>Hypocreomycetidae</taxon>
        <taxon>Glomerellales</taxon>
        <taxon>Plectosphaerellaceae</taxon>
        <taxon>Verticillium</taxon>
    </lineage>
</organism>
<dbReference type="EMBL" id="MPSH01000004">
    <property type="protein sequence ID" value="PNH35194.1"/>
    <property type="molecule type" value="Genomic_DNA"/>
</dbReference>
<proteinExistence type="predicted"/>
<name>A0AA44WPJ7_VERDA</name>
<evidence type="ECO:0000313" key="2">
    <source>
        <dbReference type="Proteomes" id="UP000236305"/>
    </source>
</evidence>
<gene>
    <name evidence="1" type="ORF">BJF96_g1936</name>
</gene>
<dbReference type="Proteomes" id="UP000236305">
    <property type="component" value="Unassembled WGS sequence"/>
</dbReference>
<sequence length="165" mass="17821">MSPLQNPTVNLLTMVEENAAFFAGMTGMHRYDGVDDNRDNSMDWADNYTSTFANLPSLSYASSLFDVQDHNYAASLYSPGLQWTPTNDFDVGNYTEHPFTGTQVLGLYISLASMDVAATIQLSTLTNPASQSVYCENSAAPALKRTSMVSTYSPSPLSTPDCGSG</sequence>
<accession>A0AA44WPJ7</accession>